<feature type="transmembrane region" description="Helical" evidence="1">
    <location>
        <begin position="20"/>
        <end position="43"/>
    </location>
</feature>
<dbReference type="AlphaFoldDB" id="A0A1F5YUH7"/>
<dbReference type="STRING" id="1798371.A2W14_05085"/>
<dbReference type="InterPro" id="IPR019554">
    <property type="entry name" value="Soluble_ligand-bd"/>
</dbReference>
<dbReference type="PANTHER" id="PTHR21180">
    <property type="entry name" value="ENDONUCLEASE/EXONUCLEASE/PHOSPHATASE FAMILY DOMAIN-CONTAINING PROTEIN 1"/>
    <property type="match status" value="1"/>
</dbReference>
<keyword evidence="1" id="KW-0812">Transmembrane</keyword>
<dbReference type="Pfam" id="PF10531">
    <property type="entry name" value="SLBB"/>
    <property type="match status" value="1"/>
</dbReference>
<evidence type="ECO:0000313" key="4">
    <source>
        <dbReference type="Proteomes" id="UP000176665"/>
    </source>
</evidence>
<keyword evidence="1" id="KW-1133">Transmembrane helix</keyword>
<dbReference type="Proteomes" id="UP000176665">
    <property type="component" value="Unassembled WGS sequence"/>
</dbReference>
<evidence type="ECO:0000259" key="2">
    <source>
        <dbReference type="Pfam" id="PF10531"/>
    </source>
</evidence>
<organism evidence="3 4">
    <name type="scientific">Candidatus Gottesmanbacteria bacterium RBG_16_37_8</name>
    <dbReference type="NCBI Taxonomy" id="1798371"/>
    <lineage>
        <taxon>Bacteria</taxon>
        <taxon>Candidatus Gottesmaniibacteriota</taxon>
    </lineage>
</organism>
<evidence type="ECO:0000256" key="1">
    <source>
        <dbReference type="SAM" id="Phobius"/>
    </source>
</evidence>
<reference evidence="3 4" key="1">
    <citation type="journal article" date="2016" name="Nat. Commun.">
        <title>Thousands of microbial genomes shed light on interconnected biogeochemical processes in an aquifer system.</title>
        <authorList>
            <person name="Anantharaman K."/>
            <person name="Brown C.T."/>
            <person name="Hug L.A."/>
            <person name="Sharon I."/>
            <person name="Castelle C.J."/>
            <person name="Probst A.J."/>
            <person name="Thomas B.C."/>
            <person name="Singh A."/>
            <person name="Wilkins M.J."/>
            <person name="Karaoz U."/>
            <person name="Brodie E.L."/>
            <person name="Williams K.H."/>
            <person name="Hubbard S.S."/>
            <person name="Banfield J.F."/>
        </authorList>
    </citation>
    <scope>NUCLEOTIDE SEQUENCE [LARGE SCALE GENOMIC DNA]</scope>
</reference>
<evidence type="ECO:0000313" key="3">
    <source>
        <dbReference type="EMBL" id="OGG03733.1"/>
    </source>
</evidence>
<dbReference type="GO" id="GO:0015628">
    <property type="term" value="P:protein secretion by the type II secretion system"/>
    <property type="evidence" value="ECO:0007669"/>
    <property type="project" value="TreeGrafter"/>
</dbReference>
<name>A0A1F5YUH7_9BACT</name>
<keyword evidence="1" id="KW-0472">Membrane</keyword>
<accession>A0A1F5YUH7</accession>
<gene>
    <name evidence="3" type="ORF">A2W14_05085</name>
</gene>
<dbReference type="PANTHER" id="PTHR21180:SF32">
    <property type="entry name" value="ENDONUCLEASE_EXONUCLEASE_PHOSPHATASE FAMILY DOMAIN-CONTAINING PROTEIN 1"/>
    <property type="match status" value="1"/>
</dbReference>
<dbReference type="SUPFAM" id="SSF81585">
    <property type="entry name" value="PsbU/PolX domain-like"/>
    <property type="match status" value="1"/>
</dbReference>
<dbReference type="EMBL" id="MFJA01000013">
    <property type="protein sequence ID" value="OGG03733.1"/>
    <property type="molecule type" value="Genomic_DNA"/>
</dbReference>
<protein>
    <recommendedName>
        <fullName evidence="2">Soluble ligand binding domain-containing protein</fullName>
    </recommendedName>
</protein>
<comment type="caution">
    <text evidence="3">The sequence shown here is derived from an EMBL/GenBank/DDBJ whole genome shotgun (WGS) entry which is preliminary data.</text>
</comment>
<feature type="domain" description="Soluble ligand binding" evidence="2">
    <location>
        <begin position="71"/>
        <end position="109"/>
    </location>
</feature>
<dbReference type="Gene3D" id="1.10.150.320">
    <property type="entry name" value="Photosystem II 12 kDa extrinsic protein"/>
    <property type="match status" value="1"/>
</dbReference>
<dbReference type="GO" id="GO:0015627">
    <property type="term" value="C:type II protein secretion system complex"/>
    <property type="evidence" value="ECO:0007669"/>
    <property type="project" value="TreeGrafter"/>
</dbReference>
<dbReference type="InterPro" id="IPR051675">
    <property type="entry name" value="Endo/Exo/Phosphatase_dom_1"/>
</dbReference>
<sequence>MAEIDDLPLVNLEKISSLISFYKFPLVLACIGVVLAVISVIILTKPASDNGKVVFSTEATGSAKLDGGRIKVDVEGSVNKPGVYEFDEEERVSDAIESAGGLTEKADLTWMEKNLNKAAKLIDGGKIYIPAKGESGIQSSVVSSQKSGNVIGVTTGLININSASQTELEILPGVGPVTAGKIIDGRPYGAIEELKTKKIVGNSLYDKIKEKLTI</sequence>
<dbReference type="Gene3D" id="3.10.560.10">
    <property type="entry name" value="Outer membrane lipoprotein wza domain like"/>
    <property type="match status" value="1"/>
</dbReference>
<dbReference type="Pfam" id="PF12836">
    <property type="entry name" value="HHH_3"/>
    <property type="match status" value="1"/>
</dbReference>
<proteinExistence type="predicted"/>